<dbReference type="AlphaFoldDB" id="A0A0V0GZB6"/>
<organism evidence="1">
    <name type="scientific">Solanum chacoense</name>
    <name type="common">Chaco potato</name>
    <dbReference type="NCBI Taxonomy" id="4108"/>
    <lineage>
        <taxon>Eukaryota</taxon>
        <taxon>Viridiplantae</taxon>
        <taxon>Streptophyta</taxon>
        <taxon>Embryophyta</taxon>
        <taxon>Tracheophyta</taxon>
        <taxon>Spermatophyta</taxon>
        <taxon>Magnoliopsida</taxon>
        <taxon>eudicotyledons</taxon>
        <taxon>Gunneridae</taxon>
        <taxon>Pentapetalae</taxon>
        <taxon>asterids</taxon>
        <taxon>lamiids</taxon>
        <taxon>Solanales</taxon>
        <taxon>Solanaceae</taxon>
        <taxon>Solanoideae</taxon>
        <taxon>Solaneae</taxon>
        <taxon>Solanum</taxon>
    </lineage>
</organism>
<sequence length="92" mass="10486">MSGTQKKKRRPSLFIESLMFDLTEHLCILIMPFFRGCTNHQTRSLTRPGLNFETSKGCYPRHVVNLLLCSLLVNLCMDSCFGIVSELANKFS</sequence>
<proteinExistence type="predicted"/>
<protein>
    <submittedName>
        <fullName evidence="1">Putative ovule protein</fullName>
    </submittedName>
</protein>
<name>A0A0V0GZB6_SOLCH</name>
<dbReference type="EMBL" id="GEDG01027996">
    <property type="protein sequence ID" value="JAP13468.1"/>
    <property type="molecule type" value="Transcribed_RNA"/>
</dbReference>
<accession>A0A0V0GZB6</accession>
<reference evidence="1" key="1">
    <citation type="submission" date="2015-12" db="EMBL/GenBank/DDBJ databases">
        <title>Gene expression during late stages of embryo sac development: a critical building block for successful pollen-pistil interactions.</title>
        <authorList>
            <person name="Liu Y."/>
            <person name="Joly V."/>
            <person name="Sabar M."/>
            <person name="Matton D.P."/>
        </authorList>
    </citation>
    <scope>NUCLEOTIDE SEQUENCE</scope>
</reference>
<evidence type="ECO:0000313" key="1">
    <source>
        <dbReference type="EMBL" id="JAP13468.1"/>
    </source>
</evidence>